<dbReference type="Pfam" id="PF13193">
    <property type="entry name" value="AMP-binding_C"/>
    <property type="match status" value="1"/>
</dbReference>
<accession>A0A853A113</accession>
<dbReference type="PROSITE" id="PS00012">
    <property type="entry name" value="PHOSPHOPANTETHEINE"/>
    <property type="match status" value="1"/>
</dbReference>
<feature type="region of interest" description="Disordered" evidence="4">
    <location>
        <begin position="1"/>
        <end position="39"/>
    </location>
</feature>
<dbReference type="FunFam" id="2.30.38.10:FF:000001">
    <property type="entry name" value="Non-ribosomal peptide synthetase PvdI"/>
    <property type="match status" value="1"/>
</dbReference>
<dbReference type="EC" id="2.7.7.-" evidence="6"/>
<dbReference type="GO" id="GO:0005829">
    <property type="term" value="C:cytosol"/>
    <property type="evidence" value="ECO:0007669"/>
    <property type="project" value="TreeGrafter"/>
</dbReference>
<proteinExistence type="predicted"/>
<dbReference type="SUPFAM" id="SSF56801">
    <property type="entry name" value="Acetyl-CoA synthetase-like"/>
    <property type="match status" value="1"/>
</dbReference>
<dbReference type="SUPFAM" id="SSF52777">
    <property type="entry name" value="CoA-dependent acyltransferases"/>
    <property type="match status" value="2"/>
</dbReference>
<dbReference type="InterPro" id="IPR001242">
    <property type="entry name" value="Condensation_dom"/>
</dbReference>
<dbReference type="GO" id="GO:0016779">
    <property type="term" value="F:nucleotidyltransferase activity"/>
    <property type="evidence" value="ECO:0007669"/>
    <property type="project" value="UniProtKB-KW"/>
</dbReference>
<keyword evidence="6" id="KW-0548">Nucleotidyltransferase</keyword>
<dbReference type="Gene3D" id="3.40.50.1820">
    <property type="entry name" value="alpha/beta hydrolase"/>
    <property type="match status" value="1"/>
</dbReference>
<dbReference type="InterPro" id="IPR020806">
    <property type="entry name" value="PKS_PP-bd"/>
</dbReference>
<dbReference type="InterPro" id="IPR029058">
    <property type="entry name" value="AB_hydrolase_fold"/>
</dbReference>
<dbReference type="InterPro" id="IPR023213">
    <property type="entry name" value="CAT-like_dom_sf"/>
</dbReference>
<dbReference type="CDD" id="cd17646">
    <property type="entry name" value="A_NRPS_AB3403-like"/>
    <property type="match status" value="1"/>
</dbReference>
<dbReference type="GO" id="GO:0008610">
    <property type="term" value="P:lipid biosynthetic process"/>
    <property type="evidence" value="ECO:0007669"/>
    <property type="project" value="UniProtKB-ARBA"/>
</dbReference>
<organism evidence="6 7">
    <name type="scientific">Allostreptomyces psammosilenae</name>
    <dbReference type="NCBI Taxonomy" id="1892865"/>
    <lineage>
        <taxon>Bacteria</taxon>
        <taxon>Bacillati</taxon>
        <taxon>Actinomycetota</taxon>
        <taxon>Actinomycetes</taxon>
        <taxon>Kitasatosporales</taxon>
        <taxon>Streptomycetaceae</taxon>
        <taxon>Allostreptomyces</taxon>
    </lineage>
</organism>
<dbReference type="InterPro" id="IPR025110">
    <property type="entry name" value="AMP-bd_C"/>
</dbReference>
<dbReference type="InterPro" id="IPR006162">
    <property type="entry name" value="Ppantetheine_attach_site"/>
</dbReference>
<keyword evidence="2" id="KW-0596">Phosphopantetheine</keyword>
<evidence type="ECO:0000256" key="2">
    <source>
        <dbReference type="ARBA" id="ARBA00022450"/>
    </source>
</evidence>
<evidence type="ECO:0000256" key="4">
    <source>
        <dbReference type="SAM" id="MobiDB-lite"/>
    </source>
</evidence>
<protein>
    <submittedName>
        <fullName evidence="6">Enterobactin synthetase component F</fullName>
        <ecNumber evidence="6">2.7.7.-</ecNumber>
    </submittedName>
</protein>
<dbReference type="Pfam" id="PF00550">
    <property type="entry name" value="PP-binding"/>
    <property type="match status" value="1"/>
</dbReference>
<feature type="region of interest" description="Disordered" evidence="4">
    <location>
        <begin position="104"/>
        <end position="138"/>
    </location>
</feature>
<sequence length="1409" mass="151229">MPAPTPAPASAPAPTTGAPAPQDPAATRRATATHGATATAGRIRLPLTSAQLGVWYAQRLDPANPQFNTGEYLDIRGAVDPGLLEAAVRTAVAEADPLHARFTEPAGADGDADGADVPRQEVPAPGSPERRDAWPFPHLDVSGEPDPLAAAEAWMRADLAAPLDLTRDRLFGQALFRVAADRWLWFHRVHHIAVDGFALSLLVRRVADVYTALAAGTEPGPTPFAPLRTLIDAEDAYRHDPAGAPAADRAYWAEHLAGLDEPPTLAERTAPASGTFLRRTTRLPQTDADALHAAAERAGVTWPEVVFAATAAYLHRITGRRDVVLGLPMMGRLGSAALRAPGMAVNILPLRLDVDPGQSPGALLAATARRMRQLRRHGRHRHEDLRRDLGRLGHGSARRLYGPQVNVMPFDYGLNLAGCPATAHNLAAGPVEDLSVYVYDRADGAGLRVDVDANPACYTREQLDAHAERLLAFLRRFADAVDAADAGDAAGGPVAIADLDLLTARERELVLCEWNDTVREVPGADGPEGTLAGAVQAAAARTPSAPALLFDGAGGPDGGTERLTYAEFEARANRLAHRLIAAGAGPGRTVAVAVPRSLDLVVALHAVVRAGAAYLPLDVEHPIDRLAFMLRDARPAVLLATTGAPADLVVDASHDTPVLLLDDPALRADLEQRPATAPTDADRAASLTPADPAYVIYTSGSTGTPKGVVVPHRGIVNRLRWMQHRYRIGAGDRVLQKTPSSFDVSVWEFFWPLMEGATLVVARPGGHRDPAYLSELIRRESVTTCHFVPSMLQVFLAEPTAGECAGVLRRVMCSGEALGAQTVRDFARVLPGVELHNLYGPTEASVDVSSWQCLPVDESGERPPAAAPVPIGRPVWNTRLYVLDERLRPVPVGVTGELFLAGVQLADGYLGRPELTEQRFLPDPFSDAPGDRVYRTGDLARWRPDGAVEYLGRTDHQVKLRGLRIELGEIEAVLERHPDVARAAVLAREDTPGDQRLVAYLVPAAGRAPEPGAPDHGSLDRESLRAHAAGALPDYMVPTAWVELADLPLSPNGKLDRKALPAPELPTGTPSGRPPRTPREQLLCALFAETLGVDPATVTIDSHFFELGGHSLLAARLVSRAREALGEEFTLADLFGAPTVAGLCDGSDRADPLAVLLPLRHGERPLFCVHPVGGIGWCYAGLLPHLPPDQGVYALQARAYTDPAGAPRSVEEMAADYVSEIRRVQPEGPYRLLGWSIGGTIAHAVAVRLQEAGHDVELLAMLDGYPAAQWRLLEEPGEEQVLGALLLMGGHDVDELAPGERSRERVIELLRGEGNAIGSLEERTLSTLADTVMNNSLVVRAHDHRLFRGDLLFFTAAAERGQHSFTVEGWRPHVSGAIVNHDLDCLHRHLVRPERLAEVARALTEHPRR</sequence>
<dbReference type="Pfam" id="PF00975">
    <property type="entry name" value="Thioesterase"/>
    <property type="match status" value="1"/>
</dbReference>
<dbReference type="Gene3D" id="3.30.559.10">
    <property type="entry name" value="Chloramphenicol acetyltransferase-like domain"/>
    <property type="match status" value="1"/>
</dbReference>
<dbReference type="SMART" id="SM00823">
    <property type="entry name" value="PKS_PP"/>
    <property type="match status" value="1"/>
</dbReference>
<feature type="compositionally biased region" description="Pro residues" evidence="4">
    <location>
        <begin position="1"/>
        <end position="11"/>
    </location>
</feature>
<comment type="caution">
    <text evidence="6">The sequence shown here is derived from an EMBL/GenBank/DDBJ whole genome shotgun (WGS) entry which is preliminary data.</text>
</comment>
<dbReference type="Gene3D" id="3.30.559.30">
    <property type="entry name" value="Nonribosomal peptide synthetase, condensation domain"/>
    <property type="match status" value="2"/>
</dbReference>
<dbReference type="Gene3D" id="3.40.50.980">
    <property type="match status" value="2"/>
</dbReference>
<dbReference type="InterPro" id="IPR000873">
    <property type="entry name" value="AMP-dep_synth/lig_dom"/>
</dbReference>
<evidence type="ECO:0000313" key="7">
    <source>
        <dbReference type="Proteomes" id="UP000567795"/>
    </source>
</evidence>
<dbReference type="PANTHER" id="PTHR45527">
    <property type="entry name" value="NONRIBOSOMAL PEPTIDE SYNTHETASE"/>
    <property type="match status" value="1"/>
</dbReference>
<dbReference type="InterPro" id="IPR009081">
    <property type="entry name" value="PP-bd_ACP"/>
</dbReference>
<evidence type="ECO:0000256" key="3">
    <source>
        <dbReference type="ARBA" id="ARBA00022553"/>
    </source>
</evidence>
<evidence type="ECO:0000259" key="5">
    <source>
        <dbReference type="PROSITE" id="PS50075"/>
    </source>
</evidence>
<dbReference type="GO" id="GO:0047527">
    <property type="term" value="F:2,3-dihydroxybenzoate-serine ligase activity"/>
    <property type="evidence" value="ECO:0007669"/>
    <property type="project" value="TreeGrafter"/>
</dbReference>
<dbReference type="InterPro" id="IPR010071">
    <property type="entry name" value="AA_adenyl_dom"/>
</dbReference>
<dbReference type="InterPro" id="IPR045851">
    <property type="entry name" value="AMP-bd_C_sf"/>
</dbReference>
<dbReference type="Gene3D" id="2.30.38.10">
    <property type="entry name" value="Luciferase, Domain 3"/>
    <property type="match status" value="1"/>
</dbReference>
<feature type="compositionally biased region" description="Low complexity" evidence="4">
    <location>
        <begin position="12"/>
        <end position="39"/>
    </location>
</feature>
<dbReference type="FunFam" id="3.40.50.980:FF:000002">
    <property type="entry name" value="Enterobactin synthetase component F"/>
    <property type="match status" value="1"/>
</dbReference>
<evidence type="ECO:0000256" key="1">
    <source>
        <dbReference type="ARBA" id="ARBA00001957"/>
    </source>
</evidence>
<feature type="region of interest" description="Disordered" evidence="4">
    <location>
        <begin position="1055"/>
        <end position="1078"/>
    </location>
</feature>
<dbReference type="EMBL" id="JACBZD010000002">
    <property type="protein sequence ID" value="NYI08246.1"/>
    <property type="molecule type" value="Genomic_DNA"/>
</dbReference>
<dbReference type="RefSeq" id="WP_179817098.1">
    <property type="nucleotide sequence ID" value="NZ_JACBZD010000002.1"/>
</dbReference>
<dbReference type="PANTHER" id="PTHR45527:SF1">
    <property type="entry name" value="FATTY ACID SYNTHASE"/>
    <property type="match status" value="1"/>
</dbReference>
<dbReference type="PROSITE" id="PS50075">
    <property type="entry name" value="CARRIER"/>
    <property type="match status" value="1"/>
</dbReference>
<dbReference type="GO" id="GO:0009239">
    <property type="term" value="P:enterobactin biosynthetic process"/>
    <property type="evidence" value="ECO:0007669"/>
    <property type="project" value="TreeGrafter"/>
</dbReference>
<keyword evidence="7" id="KW-1185">Reference proteome</keyword>
<dbReference type="InterPro" id="IPR001031">
    <property type="entry name" value="Thioesterase"/>
</dbReference>
<dbReference type="FunFam" id="3.30.300.30:FF:000010">
    <property type="entry name" value="Enterobactin synthetase component F"/>
    <property type="match status" value="1"/>
</dbReference>
<dbReference type="NCBIfam" id="TIGR01733">
    <property type="entry name" value="AA-adenyl-dom"/>
    <property type="match status" value="1"/>
</dbReference>
<dbReference type="Pfam" id="PF00668">
    <property type="entry name" value="Condensation"/>
    <property type="match status" value="1"/>
</dbReference>
<dbReference type="SUPFAM" id="SSF53474">
    <property type="entry name" value="alpha/beta-Hydrolases"/>
    <property type="match status" value="1"/>
</dbReference>
<dbReference type="GO" id="GO:0043041">
    <property type="term" value="P:amino acid activation for nonribosomal peptide biosynthetic process"/>
    <property type="evidence" value="ECO:0007669"/>
    <property type="project" value="TreeGrafter"/>
</dbReference>
<dbReference type="Pfam" id="PF00501">
    <property type="entry name" value="AMP-binding"/>
    <property type="match status" value="1"/>
</dbReference>
<gene>
    <name evidence="6" type="ORF">FHU37_005275</name>
</gene>
<dbReference type="PROSITE" id="PS00455">
    <property type="entry name" value="AMP_BINDING"/>
    <property type="match status" value="1"/>
</dbReference>
<keyword evidence="6" id="KW-0808">Transferase</keyword>
<keyword evidence="3" id="KW-0597">Phosphoprotein</keyword>
<reference evidence="6 7" key="1">
    <citation type="submission" date="2020-07" db="EMBL/GenBank/DDBJ databases">
        <title>Sequencing the genomes of 1000 actinobacteria strains.</title>
        <authorList>
            <person name="Klenk H.-P."/>
        </authorList>
    </citation>
    <scope>NUCLEOTIDE SEQUENCE [LARGE SCALE GENOMIC DNA]</scope>
    <source>
        <strain evidence="6 7">DSM 42178</strain>
    </source>
</reference>
<dbReference type="FunFam" id="3.40.50.980:FF:000001">
    <property type="entry name" value="Non-ribosomal peptide synthetase"/>
    <property type="match status" value="1"/>
</dbReference>
<dbReference type="Proteomes" id="UP000567795">
    <property type="component" value="Unassembled WGS sequence"/>
</dbReference>
<dbReference type="Gene3D" id="3.30.300.30">
    <property type="match status" value="1"/>
</dbReference>
<dbReference type="InterPro" id="IPR036736">
    <property type="entry name" value="ACP-like_sf"/>
</dbReference>
<comment type="cofactor">
    <cofactor evidence="1">
        <name>pantetheine 4'-phosphate</name>
        <dbReference type="ChEBI" id="CHEBI:47942"/>
    </cofactor>
</comment>
<dbReference type="FunFam" id="3.40.50.12780:FF:000012">
    <property type="entry name" value="Non-ribosomal peptide synthetase"/>
    <property type="match status" value="1"/>
</dbReference>
<dbReference type="InterPro" id="IPR020845">
    <property type="entry name" value="AMP-binding_CS"/>
</dbReference>
<feature type="domain" description="Carrier" evidence="5">
    <location>
        <begin position="1074"/>
        <end position="1151"/>
    </location>
</feature>
<name>A0A853A113_9ACTN</name>
<dbReference type="GO" id="GO:0031177">
    <property type="term" value="F:phosphopantetheine binding"/>
    <property type="evidence" value="ECO:0007669"/>
    <property type="project" value="InterPro"/>
</dbReference>
<dbReference type="GO" id="GO:0009366">
    <property type="term" value="C:enterobactin synthetase complex"/>
    <property type="evidence" value="ECO:0007669"/>
    <property type="project" value="TreeGrafter"/>
</dbReference>
<evidence type="ECO:0000313" key="6">
    <source>
        <dbReference type="EMBL" id="NYI08246.1"/>
    </source>
</evidence>
<dbReference type="SUPFAM" id="SSF47336">
    <property type="entry name" value="ACP-like"/>
    <property type="match status" value="1"/>
</dbReference>